<evidence type="ECO:0000313" key="1">
    <source>
        <dbReference type="EMBL" id="KAG6576656.1"/>
    </source>
</evidence>
<proteinExistence type="predicted"/>
<gene>
    <name evidence="1" type="ORF">SDJN03_24230</name>
</gene>
<sequence>MWQMGVIKGTALKGTALKGTALKGTALKGTAKGCSSTQAFYTVCGKHRRTNVMLSRHTTPFAHSSPPAGSVIVVICAVCFNKLRLDLSQAVGWASPSNGLVAPLLAFPKWKSNAFV</sequence>
<comment type="caution">
    <text evidence="1">The sequence shown here is derived from an EMBL/GenBank/DDBJ whole genome shotgun (WGS) entry which is preliminary data.</text>
</comment>
<dbReference type="Proteomes" id="UP000685013">
    <property type="component" value="Chromosome 16"/>
</dbReference>
<feature type="non-terminal residue" evidence="1">
    <location>
        <position position="1"/>
    </location>
</feature>
<dbReference type="EMBL" id="JAGKQH010000016">
    <property type="protein sequence ID" value="KAG6576656.1"/>
    <property type="molecule type" value="Genomic_DNA"/>
</dbReference>
<evidence type="ECO:0000313" key="2">
    <source>
        <dbReference type="Proteomes" id="UP000685013"/>
    </source>
</evidence>
<name>A0AAV6M7K6_9ROSI</name>
<keyword evidence="2" id="KW-1185">Reference proteome</keyword>
<organism evidence="1 2">
    <name type="scientific">Cucurbita argyrosperma subsp. sororia</name>
    <dbReference type="NCBI Taxonomy" id="37648"/>
    <lineage>
        <taxon>Eukaryota</taxon>
        <taxon>Viridiplantae</taxon>
        <taxon>Streptophyta</taxon>
        <taxon>Embryophyta</taxon>
        <taxon>Tracheophyta</taxon>
        <taxon>Spermatophyta</taxon>
        <taxon>Magnoliopsida</taxon>
        <taxon>eudicotyledons</taxon>
        <taxon>Gunneridae</taxon>
        <taxon>Pentapetalae</taxon>
        <taxon>rosids</taxon>
        <taxon>fabids</taxon>
        <taxon>Cucurbitales</taxon>
        <taxon>Cucurbitaceae</taxon>
        <taxon>Cucurbiteae</taxon>
        <taxon>Cucurbita</taxon>
    </lineage>
</organism>
<protein>
    <submittedName>
        <fullName evidence="1">Uncharacterized protein</fullName>
    </submittedName>
</protein>
<accession>A0AAV6M7K6</accession>
<reference evidence="1 2" key="1">
    <citation type="journal article" date="2021" name="Hortic Res">
        <title>The domestication of Cucurbita argyrosperma as revealed by the genome of its wild relative.</title>
        <authorList>
            <person name="Barrera-Redondo J."/>
            <person name="Sanchez-de la Vega G."/>
            <person name="Aguirre-Liguori J.A."/>
            <person name="Castellanos-Morales G."/>
            <person name="Gutierrez-Guerrero Y.T."/>
            <person name="Aguirre-Dugua X."/>
            <person name="Aguirre-Planter E."/>
            <person name="Tenaillon M.I."/>
            <person name="Lira-Saade R."/>
            <person name="Eguiarte L.E."/>
        </authorList>
    </citation>
    <scope>NUCLEOTIDE SEQUENCE [LARGE SCALE GENOMIC DNA]</scope>
    <source>
        <strain evidence="1">JBR-2021</strain>
    </source>
</reference>
<dbReference type="AlphaFoldDB" id="A0AAV6M7K6"/>